<dbReference type="Proteomes" id="UP000693981">
    <property type="component" value="Unassembled WGS sequence"/>
</dbReference>
<keyword evidence="4" id="KW-1185">Reference proteome</keyword>
<dbReference type="PROSITE" id="PS50846">
    <property type="entry name" value="HMA_2"/>
    <property type="match status" value="1"/>
</dbReference>
<accession>A0A8T1X195</accession>
<protein>
    <recommendedName>
        <fullName evidence="2">HMA domain-containing protein</fullName>
    </recommendedName>
</protein>
<proteinExistence type="predicted"/>
<dbReference type="GO" id="GO:0046872">
    <property type="term" value="F:metal ion binding"/>
    <property type="evidence" value="ECO:0007669"/>
    <property type="project" value="InterPro"/>
</dbReference>
<comment type="caution">
    <text evidence="3">The sequence shown here is derived from an EMBL/GenBank/DDBJ whole genome shotgun (WGS) entry which is preliminary data.</text>
</comment>
<evidence type="ECO:0000313" key="4">
    <source>
        <dbReference type="Proteomes" id="UP000693981"/>
    </source>
</evidence>
<sequence length="340" mass="36147">MIMRIVLQIKSYANALGMKAITALLSSISGVRSVHVVSSGILSGSSPMSSSPADDSSSINENPSSELVVVRGGQSLDLDSSLATLRNLQLAQVNVIEQTSTTWTRKEVVLHIPDMMCPGNCGSSVLNALRVAEGVEAAKLLFERRQVVVRGDMHAEALCTTVADIGFDAQVVSKTLLPRRFRFRVDDLSDVGLHGLKLRSALEAVEGVETIVLLTDRAEVLVVATLLHANSIVKAAEAVGYEMLELSEEAWGIPMEVVPTAFGSDPTDSRVSENDDRQSHQCDMNICPHNGCPRYMTTVAHTAALAVGWAVPGCGMSVGGECTCGDGCKCDGCPEHNPIS</sequence>
<dbReference type="AlphaFoldDB" id="A0A8T1X195"/>
<dbReference type="CDD" id="cd00371">
    <property type="entry name" value="HMA"/>
    <property type="match status" value="1"/>
</dbReference>
<feature type="region of interest" description="Disordered" evidence="1">
    <location>
        <begin position="42"/>
        <end position="61"/>
    </location>
</feature>
<feature type="compositionally biased region" description="Low complexity" evidence="1">
    <location>
        <begin position="42"/>
        <end position="59"/>
    </location>
</feature>
<reference evidence="3" key="1">
    <citation type="submission" date="2021-02" db="EMBL/GenBank/DDBJ databases">
        <authorList>
            <person name="Palmer J.M."/>
        </authorList>
    </citation>
    <scope>NUCLEOTIDE SEQUENCE</scope>
    <source>
        <strain evidence="3">SCRP23</strain>
    </source>
</reference>
<evidence type="ECO:0000256" key="1">
    <source>
        <dbReference type="SAM" id="MobiDB-lite"/>
    </source>
</evidence>
<gene>
    <name evidence="3" type="ORF">PHYBOEH_008278</name>
</gene>
<name>A0A8T1X195_9STRA</name>
<organism evidence="3 4">
    <name type="scientific">Phytophthora boehmeriae</name>
    <dbReference type="NCBI Taxonomy" id="109152"/>
    <lineage>
        <taxon>Eukaryota</taxon>
        <taxon>Sar</taxon>
        <taxon>Stramenopiles</taxon>
        <taxon>Oomycota</taxon>
        <taxon>Peronosporomycetes</taxon>
        <taxon>Peronosporales</taxon>
        <taxon>Peronosporaceae</taxon>
        <taxon>Phytophthora</taxon>
    </lineage>
</organism>
<evidence type="ECO:0000313" key="3">
    <source>
        <dbReference type="EMBL" id="KAG7399635.1"/>
    </source>
</evidence>
<dbReference type="InterPro" id="IPR006121">
    <property type="entry name" value="HMA_dom"/>
</dbReference>
<evidence type="ECO:0000259" key="2">
    <source>
        <dbReference type="PROSITE" id="PS50846"/>
    </source>
</evidence>
<feature type="domain" description="HMA" evidence="2">
    <location>
        <begin position="106"/>
        <end position="170"/>
    </location>
</feature>
<dbReference type="OrthoDB" id="63055at2759"/>
<dbReference type="EMBL" id="JAGDFL010000048">
    <property type="protein sequence ID" value="KAG7399635.1"/>
    <property type="molecule type" value="Genomic_DNA"/>
</dbReference>